<gene>
    <name evidence="2" type="ORF">D8I35_10110</name>
</gene>
<organism evidence="2 3">
    <name type="scientific">Corticibacter populi</name>
    <dbReference type="NCBI Taxonomy" id="1550736"/>
    <lineage>
        <taxon>Bacteria</taxon>
        <taxon>Pseudomonadati</taxon>
        <taxon>Pseudomonadota</taxon>
        <taxon>Betaproteobacteria</taxon>
        <taxon>Burkholderiales</taxon>
        <taxon>Comamonadaceae</taxon>
        <taxon>Corticibacter</taxon>
    </lineage>
</organism>
<evidence type="ECO:0000313" key="3">
    <source>
        <dbReference type="Proteomes" id="UP000278006"/>
    </source>
</evidence>
<keyword evidence="1" id="KW-0732">Signal</keyword>
<feature type="signal peptide" evidence="1">
    <location>
        <begin position="1"/>
        <end position="21"/>
    </location>
</feature>
<evidence type="ECO:0000256" key="1">
    <source>
        <dbReference type="SAM" id="SignalP"/>
    </source>
</evidence>
<proteinExistence type="predicted"/>
<name>A0A3M6QUY9_9BURK</name>
<evidence type="ECO:0008006" key="4">
    <source>
        <dbReference type="Google" id="ProtNLM"/>
    </source>
</evidence>
<evidence type="ECO:0000313" key="2">
    <source>
        <dbReference type="EMBL" id="RMX06836.1"/>
    </source>
</evidence>
<dbReference type="AlphaFoldDB" id="A0A3M6QUY9"/>
<protein>
    <recommendedName>
        <fullName evidence="4">Glycine zipper family protein</fullName>
    </recommendedName>
</protein>
<dbReference type="EMBL" id="RDQO01000002">
    <property type="protein sequence ID" value="RMX06836.1"/>
    <property type="molecule type" value="Genomic_DNA"/>
</dbReference>
<dbReference type="PROSITE" id="PS51257">
    <property type="entry name" value="PROKAR_LIPOPROTEIN"/>
    <property type="match status" value="1"/>
</dbReference>
<comment type="caution">
    <text evidence="2">The sequence shown here is derived from an EMBL/GenBank/DDBJ whole genome shotgun (WGS) entry which is preliminary data.</text>
</comment>
<reference evidence="2 3" key="1">
    <citation type="submission" date="2018-10" db="EMBL/GenBank/DDBJ databases">
        <title>Draft genome of Cortibacter populi DSM10536.</title>
        <authorList>
            <person name="Bernier A.-M."/>
            <person name="Bernard K."/>
        </authorList>
    </citation>
    <scope>NUCLEOTIDE SEQUENCE [LARGE SCALE GENOMIC DNA]</scope>
    <source>
        <strain evidence="2 3">DSM 105136</strain>
    </source>
</reference>
<feature type="chain" id="PRO_5018036650" description="Glycine zipper family protein" evidence="1">
    <location>
        <begin position="22"/>
        <end position="139"/>
    </location>
</feature>
<accession>A0A3M6QUY9</accession>
<sequence>MSTKITMIGLLATLISGCATQWNNPNLVNDPAVLQQQLAIATGQCKQVALGNAPMPDIQVPTSQPSGYAISGTTNTYNSSTSNYSNGTYATTVTPVANPAQSFMGGYAQGVALGVMLRAKRNQDAVFDGCMAKLGWMPE</sequence>
<dbReference type="Proteomes" id="UP000278006">
    <property type="component" value="Unassembled WGS sequence"/>
</dbReference>
<keyword evidence="3" id="KW-1185">Reference proteome</keyword>